<feature type="domain" description="ABC3 transporter permease C-terminal" evidence="8">
    <location>
        <begin position="276"/>
        <end position="400"/>
    </location>
</feature>
<keyword evidence="10" id="KW-0449">Lipoprotein</keyword>
<evidence type="ECO:0000256" key="4">
    <source>
        <dbReference type="ARBA" id="ARBA00022692"/>
    </source>
</evidence>
<organism evidence="10 11">
    <name type="scientific">Gracilimonas mengyeensis</name>
    <dbReference type="NCBI Taxonomy" id="1302730"/>
    <lineage>
        <taxon>Bacteria</taxon>
        <taxon>Pseudomonadati</taxon>
        <taxon>Balneolota</taxon>
        <taxon>Balneolia</taxon>
        <taxon>Balneolales</taxon>
        <taxon>Balneolaceae</taxon>
        <taxon>Gracilimonas</taxon>
    </lineage>
</organism>
<dbReference type="Pfam" id="PF02687">
    <property type="entry name" value="FtsX"/>
    <property type="match status" value="1"/>
</dbReference>
<evidence type="ECO:0000259" key="9">
    <source>
        <dbReference type="Pfam" id="PF12704"/>
    </source>
</evidence>
<name>A0A521EZ69_9BACT</name>
<dbReference type="AlphaFoldDB" id="A0A521EZ69"/>
<protein>
    <submittedName>
        <fullName evidence="10">Lipoprotein-releasing system permease protein</fullName>
    </submittedName>
</protein>
<keyword evidence="11" id="KW-1185">Reference proteome</keyword>
<evidence type="ECO:0000256" key="7">
    <source>
        <dbReference type="SAM" id="Phobius"/>
    </source>
</evidence>
<keyword evidence="5 7" id="KW-1133">Transmembrane helix</keyword>
<dbReference type="Pfam" id="PF12704">
    <property type="entry name" value="MacB_PCD"/>
    <property type="match status" value="1"/>
</dbReference>
<keyword evidence="6 7" id="KW-0472">Membrane</keyword>
<dbReference type="GO" id="GO:0098797">
    <property type="term" value="C:plasma membrane protein complex"/>
    <property type="evidence" value="ECO:0007669"/>
    <property type="project" value="TreeGrafter"/>
</dbReference>
<reference evidence="10 11" key="1">
    <citation type="submission" date="2017-05" db="EMBL/GenBank/DDBJ databases">
        <authorList>
            <person name="Varghese N."/>
            <person name="Submissions S."/>
        </authorList>
    </citation>
    <scope>NUCLEOTIDE SEQUENCE [LARGE SCALE GENOMIC DNA]</scope>
    <source>
        <strain evidence="10 11">DSM 21985</strain>
    </source>
</reference>
<comment type="similarity">
    <text evidence="2">Belongs to the ABC-4 integral membrane protein family. LolC/E subfamily.</text>
</comment>
<dbReference type="GO" id="GO:0044874">
    <property type="term" value="P:lipoprotein localization to outer membrane"/>
    <property type="evidence" value="ECO:0007669"/>
    <property type="project" value="TreeGrafter"/>
</dbReference>
<feature type="transmembrane region" description="Helical" evidence="7">
    <location>
        <begin position="370"/>
        <end position="392"/>
    </location>
</feature>
<evidence type="ECO:0000256" key="6">
    <source>
        <dbReference type="ARBA" id="ARBA00023136"/>
    </source>
</evidence>
<gene>
    <name evidence="10" type="ORF">SAMN06265219_11463</name>
</gene>
<dbReference type="InterPro" id="IPR003838">
    <property type="entry name" value="ABC3_permease_C"/>
</dbReference>
<feature type="domain" description="MacB-like periplasmic core" evidence="9">
    <location>
        <begin position="29"/>
        <end position="244"/>
    </location>
</feature>
<evidence type="ECO:0000313" key="10">
    <source>
        <dbReference type="EMBL" id="SMO89248.1"/>
    </source>
</evidence>
<dbReference type="OrthoDB" id="1522670at2"/>
<feature type="transmembrane region" description="Helical" evidence="7">
    <location>
        <begin position="248"/>
        <end position="266"/>
    </location>
</feature>
<keyword evidence="4 7" id="KW-0812">Transmembrane</keyword>
<evidence type="ECO:0000256" key="2">
    <source>
        <dbReference type="ARBA" id="ARBA00005236"/>
    </source>
</evidence>
<evidence type="ECO:0000256" key="5">
    <source>
        <dbReference type="ARBA" id="ARBA00022989"/>
    </source>
</evidence>
<proteinExistence type="inferred from homology"/>
<feature type="transmembrane region" description="Helical" evidence="7">
    <location>
        <begin position="20"/>
        <end position="47"/>
    </location>
</feature>
<feature type="transmembrane region" description="Helical" evidence="7">
    <location>
        <begin position="318"/>
        <end position="345"/>
    </location>
</feature>
<dbReference type="InterPro" id="IPR025857">
    <property type="entry name" value="MacB_PCD"/>
</dbReference>
<dbReference type="PANTHER" id="PTHR30489:SF0">
    <property type="entry name" value="LIPOPROTEIN-RELEASING SYSTEM TRANSMEMBRANE PROTEIN LOLE"/>
    <property type="match status" value="1"/>
</dbReference>
<comment type="subcellular location">
    <subcellularLocation>
        <location evidence="1">Cell membrane</location>
        <topology evidence="1">Multi-pass membrane protein</topology>
    </subcellularLocation>
</comment>
<accession>A0A521EZ69</accession>
<evidence type="ECO:0000256" key="1">
    <source>
        <dbReference type="ARBA" id="ARBA00004651"/>
    </source>
</evidence>
<dbReference type="Proteomes" id="UP000317557">
    <property type="component" value="Unassembled WGS sequence"/>
</dbReference>
<keyword evidence="3" id="KW-1003">Cell membrane</keyword>
<evidence type="ECO:0000256" key="3">
    <source>
        <dbReference type="ARBA" id="ARBA00022475"/>
    </source>
</evidence>
<sequence>MKFEWYLALRYFKGSRKGSGFLSFIKYMSIAGVAIGAAGLLIALSVVHGFKSTINGKIMDFAPHITLVSYAGSPIHRADTLLTALDQFPEIETKQAIIQGQVMVQTRDAVNGTALKGVDLEEPEYGISGYITKGTYQLGADSTGMPGIVMGAKLAESLQAEIGSVITSYTIEGIPSLINSPEIKQFRLNAIYETGIERFDDTFALVARDHARQLFSYRSNQADGIEIRVSNPEQIPAVRQKLEEEIGFPYFPETIYGVFANIFAWVELQENMIPLVISGMIIVAAFNLIGAILMMVLERTRDIGILKTMGSKSKTIRRVFMLEGLFVAGVGLSIGIAISLLFYFLQTNYQIIPLSQENYYMSYAPVEPHALDFLIVSLVTFLLCALASWIPARVAANTDPVKVISFGR</sequence>
<evidence type="ECO:0000259" key="8">
    <source>
        <dbReference type="Pfam" id="PF02687"/>
    </source>
</evidence>
<dbReference type="InterPro" id="IPR051447">
    <property type="entry name" value="Lipoprotein-release_system"/>
</dbReference>
<evidence type="ECO:0000313" key="11">
    <source>
        <dbReference type="Proteomes" id="UP000317557"/>
    </source>
</evidence>
<dbReference type="RefSeq" id="WP_142455518.1">
    <property type="nucleotide sequence ID" value="NZ_FXTP01000014.1"/>
</dbReference>
<dbReference type="PANTHER" id="PTHR30489">
    <property type="entry name" value="LIPOPROTEIN-RELEASING SYSTEM TRANSMEMBRANE PROTEIN LOLE"/>
    <property type="match status" value="1"/>
</dbReference>
<feature type="transmembrane region" description="Helical" evidence="7">
    <location>
        <begin position="272"/>
        <end position="297"/>
    </location>
</feature>
<dbReference type="EMBL" id="FXTP01000014">
    <property type="protein sequence ID" value="SMO89248.1"/>
    <property type="molecule type" value="Genomic_DNA"/>
</dbReference>